<gene>
    <name evidence="3" type="ORF">COS26_02860</name>
</gene>
<dbReference type="EMBL" id="PEUA01000062">
    <property type="protein sequence ID" value="PIV41966.1"/>
    <property type="molecule type" value="Genomic_DNA"/>
</dbReference>
<dbReference type="InterPro" id="IPR003961">
    <property type="entry name" value="FN3_dom"/>
</dbReference>
<evidence type="ECO:0000313" key="3">
    <source>
        <dbReference type="EMBL" id="PIV41966.1"/>
    </source>
</evidence>
<feature type="domain" description="Fibronectin type-III" evidence="2">
    <location>
        <begin position="30"/>
        <end position="118"/>
    </location>
</feature>
<evidence type="ECO:0000313" key="4">
    <source>
        <dbReference type="Proteomes" id="UP000230304"/>
    </source>
</evidence>
<dbReference type="Gene3D" id="2.60.40.10">
    <property type="entry name" value="Immunoglobulins"/>
    <property type="match status" value="1"/>
</dbReference>
<feature type="transmembrane region" description="Helical" evidence="1">
    <location>
        <begin position="157"/>
        <end position="181"/>
    </location>
</feature>
<keyword evidence="1" id="KW-0472">Membrane</keyword>
<dbReference type="InterPro" id="IPR013783">
    <property type="entry name" value="Ig-like_fold"/>
</dbReference>
<dbReference type="CDD" id="cd00063">
    <property type="entry name" value="FN3"/>
    <property type="match status" value="1"/>
</dbReference>
<accession>A0A2M7D7D6</accession>
<dbReference type="InterPro" id="IPR036116">
    <property type="entry name" value="FN3_sf"/>
</dbReference>
<organism evidence="3 4">
    <name type="scientific">Candidatus Nealsonbacteria bacterium CG02_land_8_20_14_3_00_40_11</name>
    <dbReference type="NCBI Taxonomy" id="1974700"/>
    <lineage>
        <taxon>Bacteria</taxon>
        <taxon>Candidatus Nealsoniibacteriota</taxon>
    </lineage>
</organism>
<sequence>MVKKFLKISLFAGILGFFIFGAGFSFAVSAPTGLTPCGGEQPLAVMLDWDDAAVHHYELYYKKTDETNWQDRYPSISQYQVTGLSPGQNYEWYVVSCGNAECSDKAQSGACSFITQQLAPPPGDGNGGNGGDNSPVDLTNPLQAKTLQEAIDAFVKFLFYLAMAVAPILIVYAGFLILTAGGDATKIKKARQIILWTLIAVAIILFAKGFPALIKGALGG</sequence>
<keyword evidence="1" id="KW-0812">Transmembrane</keyword>
<keyword evidence="1" id="KW-1133">Transmembrane helix</keyword>
<dbReference type="PROSITE" id="PS50853">
    <property type="entry name" value="FN3"/>
    <property type="match status" value="1"/>
</dbReference>
<evidence type="ECO:0000259" key="2">
    <source>
        <dbReference type="PROSITE" id="PS50853"/>
    </source>
</evidence>
<dbReference type="SUPFAM" id="SSF49265">
    <property type="entry name" value="Fibronectin type III"/>
    <property type="match status" value="1"/>
</dbReference>
<dbReference type="AlphaFoldDB" id="A0A2M7D7D6"/>
<dbReference type="InterPro" id="IPR043993">
    <property type="entry name" value="T4SS_pilin"/>
</dbReference>
<proteinExistence type="predicted"/>
<dbReference type="Proteomes" id="UP000230304">
    <property type="component" value="Unassembled WGS sequence"/>
</dbReference>
<comment type="caution">
    <text evidence="3">The sequence shown here is derived from an EMBL/GenBank/DDBJ whole genome shotgun (WGS) entry which is preliminary data.</text>
</comment>
<reference evidence="4" key="1">
    <citation type="submission" date="2017-09" db="EMBL/GenBank/DDBJ databases">
        <title>Depth-based differentiation of microbial function through sediment-hosted aquifers and enrichment of novel symbionts in the deep terrestrial subsurface.</title>
        <authorList>
            <person name="Probst A.J."/>
            <person name="Ladd B."/>
            <person name="Jarett J.K."/>
            <person name="Geller-Mcgrath D.E."/>
            <person name="Sieber C.M.K."/>
            <person name="Emerson J.B."/>
            <person name="Anantharaman K."/>
            <person name="Thomas B.C."/>
            <person name="Malmstrom R."/>
            <person name="Stieglmeier M."/>
            <person name="Klingl A."/>
            <person name="Woyke T."/>
            <person name="Ryan C.M."/>
            <person name="Banfield J.F."/>
        </authorList>
    </citation>
    <scope>NUCLEOTIDE SEQUENCE [LARGE SCALE GENOMIC DNA]</scope>
</reference>
<protein>
    <recommendedName>
        <fullName evidence="2">Fibronectin type-III domain-containing protein</fullName>
    </recommendedName>
</protein>
<feature type="transmembrane region" description="Helical" evidence="1">
    <location>
        <begin position="193"/>
        <end position="214"/>
    </location>
</feature>
<evidence type="ECO:0000256" key="1">
    <source>
        <dbReference type="SAM" id="Phobius"/>
    </source>
</evidence>
<name>A0A2M7D7D6_9BACT</name>
<dbReference type="Pfam" id="PF18895">
    <property type="entry name" value="T4SS_pilin"/>
    <property type="match status" value="1"/>
</dbReference>